<keyword evidence="2" id="KW-0614">Plasmid</keyword>
<dbReference type="KEGG" id="abs:AZOBR_p270191"/>
<geneLocation type="plasmid" evidence="2 3">
    <name>AZOBR_p2</name>
</geneLocation>
<evidence type="ECO:0000313" key="2">
    <source>
        <dbReference type="EMBL" id="CCD01995.1"/>
    </source>
</evidence>
<reference evidence="2 3" key="1">
    <citation type="journal article" date="2011" name="PLoS Genet.">
        <title>Azospirillum genomes reveal transition of bacteria from aquatic to terrestrial environments.</title>
        <authorList>
            <person name="Wisniewski-Dye F."/>
            <person name="Borziak K."/>
            <person name="Khalsa-Moyers G."/>
            <person name="Alexandre G."/>
            <person name="Sukharnikov L.O."/>
            <person name="Wuichet K."/>
            <person name="Hurst G.B."/>
            <person name="McDonald W.H."/>
            <person name="Robertson J.S."/>
            <person name="Barbe V."/>
            <person name="Calteau A."/>
            <person name="Rouy Z."/>
            <person name="Mangenot S."/>
            <person name="Prigent-Combaret C."/>
            <person name="Normand P."/>
            <person name="Boyer M."/>
            <person name="Siguier P."/>
            <person name="Dessaux Y."/>
            <person name="Elmerich C."/>
            <person name="Condemine G."/>
            <person name="Krishnen G."/>
            <person name="Kennedy I."/>
            <person name="Paterson A.H."/>
            <person name="Gonzalez V."/>
            <person name="Mavingui P."/>
            <person name="Zhulin I.B."/>
        </authorList>
    </citation>
    <scope>NUCLEOTIDE SEQUENCE [LARGE SCALE GENOMIC DNA]</scope>
    <source>
        <strain evidence="2 3">Sp245</strain>
    </source>
</reference>
<dbReference type="Proteomes" id="UP000007319">
    <property type="component" value="Plasmid AZOBR_p2"/>
</dbReference>
<feature type="domain" description="DUF4055" evidence="1">
    <location>
        <begin position="237"/>
        <end position="369"/>
    </location>
</feature>
<gene>
    <name evidence="2" type="ORF">AZOBR_p270191</name>
</gene>
<name>A0A9P1JY48_9PROT</name>
<sequence length="458" mass="50641">MSSPATPSTDYTAMALRWQLISALRAGTAGMRAKREVYLPKHPKETEADYEIRLQNSYLVPYLDDTINTLVGRAFSQPWTVDSRLPDAWIEDIDLAGNHLEQFARSAFDDSLAYGLTHILVDLPPRRGDVPVTLADDRQQGRRPYLTHIPARNLIAWRSEVIGGKDTLTHLRYKEVVDVPDGRWATRKVERIRVLEPGTWEVWEGDTLINAGETGLPYIPLVTHYSRRVGFMTAVPPLENLGYLNQRHWVSASDQNHILHICRVPIIQGSGLTDTDEIVISPNSFVRLPVGAELKYVVMDSGGIEAGYRDLERLEMQCRILGMQPLALSAGDRTATEASINNANTHTSLRAMVIGLKDALELALAYMADLAGQPVENGGTLQVNLDFGVKGDPLEVQNLILLYERGVITGPTLLAEAKRRGLLNDDVVPSDEYEAARLGGGVGQLLGEPLDLGQERGQ</sequence>
<protein>
    <recommendedName>
        <fullName evidence="1">DUF4055 domain-containing protein</fullName>
    </recommendedName>
</protein>
<accession>A0A9P1JY48</accession>
<proteinExistence type="predicted"/>
<dbReference type="EMBL" id="HE577329">
    <property type="protein sequence ID" value="CCD01995.1"/>
    <property type="molecule type" value="Genomic_DNA"/>
</dbReference>
<evidence type="ECO:0000259" key="1">
    <source>
        <dbReference type="Pfam" id="PF13264"/>
    </source>
</evidence>
<keyword evidence="3" id="KW-1185">Reference proteome</keyword>
<dbReference type="AlphaFoldDB" id="A0A9P1JY48"/>
<dbReference type="InterPro" id="IPR025129">
    <property type="entry name" value="DUF4055"/>
</dbReference>
<dbReference type="Pfam" id="PF13264">
    <property type="entry name" value="DUF4055"/>
    <property type="match status" value="1"/>
</dbReference>
<evidence type="ECO:0000313" key="3">
    <source>
        <dbReference type="Proteomes" id="UP000007319"/>
    </source>
</evidence>
<organism evidence="2 3">
    <name type="scientific">Azospirillum baldaniorum</name>
    <dbReference type="NCBI Taxonomy" id="1064539"/>
    <lineage>
        <taxon>Bacteria</taxon>
        <taxon>Pseudomonadati</taxon>
        <taxon>Pseudomonadota</taxon>
        <taxon>Alphaproteobacteria</taxon>
        <taxon>Rhodospirillales</taxon>
        <taxon>Azospirillaceae</taxon>
        <taxon>Azospirillum</taxon>
    </lineage>
</organism>